<accession>A0A0D3JS01</accession>
<feature type="compositionally biased region" description="Basic and acidic residues" evidence="1">
    <location>
        <begin position="74"/>
        <end position="88"/>
    </location>
</feature>
<evidence type="ECO:0000313" key="2">
    <source>
        <dbReference type="EnsemblProtists" id="EOD26286"/>
    </source>
</evidence>
<keyword evidence="3" id="KW-1185">Reference proteome</keyword>
<dbReference type="EnsemblProtists" id="EOD26286">
    <property type="protein sequence ID" value="EOD26286"/>
    <property type="gene ID" value="EMIHUDRAFT_236760"/>
</dbReference>
<dbReference type="PaxDb" id="2903-EOD26286"/>
<dbReference type="RefSeq" id="XP_005778715.1">
    <property type="nucleotide sequence ID" value="XM_005778658.1"/>
</dbReference>
<sequence>MSQAPQAARSAAVGGGQQPSANAWVAELAPVANCASVATRSGHERRADLHFELAGQPPRRKVERDAAEPGQRGRGWDRERRSRSESPSDGKAGPPCDGLALLARGVAAASRALRRLLLLPVGRSGPRDGSILET</sequence>
<proteinExistence type="predicted"/>
<protein>
    <submittedName>
        <fullName evidence="2">Uncharacterized protein</fullName>
    </submittedName>
</protein>
<reference evidence="3" key="1">
    <citation type="journal article" date="2013" name="Nature">
        <title>Pan genome of the phytoplankton Emiliania underpins its global distribution.</title>
        <authorList>
            <person name="Read B.A."/>
            <person name="Kegel J."/>
            <person name="Klute M.J."/>
            <person name="Kuo A."/>
            <person name="Lefebvre S.C."/>
            <person name="Maumus F."/>
            <person name="Mayer C."/>
            <person name="Miller J."/>
            <person name="Monier A."/>
            <person name="Salamov A."/>
            <person name="Young J."/>
            <person name="Aguilar M."/>
            <person name="Claverie J.M."/>
            <person name="Frickenhaus S."/>
            <person name="Gonzalez K."/>
            <person name="Herman E.K."/>
            <person name="Lin Y.C."/>
            <person name="Napier J."/>
            <person name="Ogata H."/>
            <person name="Sarno A.F."/>
            <person name="Shmutz J."/>
            <person name="Schroeder D."/>
            <person name="de Vargas C."/>
            <person name="Verret F."/>
            <person name="von Dassow P."/>
            <person name="Valentin K."/>
            <person name="Van de Peer Y."/>
            <person name="Wheeler G."/>
            <person name="Dacks J.B."/>
            <person name="Delwiche C.F."/>
            <person name="Dyhrman S.T."/>
            <person name="Glockner G."/>
            <person name="John U."/>
            <person name="Richards T."/>
            <person name="Worden A.Z."/>
            <person name="Zhang X."/>
            <person name="Grigoriev I.V."/>
            <person name="Allen A.E."/>
            <person name="Bidle K."/>
            <person name="Borodovsky M."/>
            <person name="Bowler C."/>
            <person name="Brownlee C."/>
            <person name="Cock J.M."/>
            <person name="Elias M."/>
            <person name="Gladyshev V.N."/>
            <person name="Groth M."/>
            <person name="Guda C."/>
            <person name="Hadaegh A."/>
            <person name="Iglesias-Rodriguez M.D."/>
            <person name="Jenkins J."/>
            <person name="Jones B.M."/>
            <person name="Lawson T."/>
            <person name="Leese F."/>
            <person name="Lindquist E."/>
            <person name="Lobanov A."/>
            <person name="Lomsadze A."/>
            <person name="Malik S.B."/>
            <person name="Marsh M.E."/>
            <person name="Mackinder L."/>
            <person name="Mock T."/>
            <person name="Mueller-Roeber B."/>
            <person name="Pagarete A."/>
            <person name="Parker M."/>
            <person name="Probert I."/>
            <person name="Quesneville H."/>
            <person name="Raines C."/>
            <person name="Rensing S.A."/>
            <person name="Riano-Pachon D.M."/>
            <person name="Richier S."/>
            <person name="Rokitta S."/>
            <person name="Shiraiwa Y."/>
            <person name="Soanes D.M."/>
            <person name="van der Giezen M."/>
            <person name="Wahlund T.M."/>
            <person name="Williams B."/>
            <person name="Wilson W."/>
            <person name="Wolfe G."/>
            <person name="Wurch L.L."/>
        </authorList>
    </citation>
    <scope>NUCLEOTIDE SEQUENCE</scope>
</reference>
<organism evidence="2 3">
    <name type="scientific">Emiliania huxleyi (strain CCMP1516)</name>
    <dbReference type="NCBI Taxonomy" id="280463"/>
    <lineage>
        <taxon>Eukaryota</taxon>
        <taxon>Haptista</taxon>
        <taxon>Haptophyta</taxon>
        <taxon>Prymnesiophyceae</taxon>
        <taxon>Isochrysidales</taxon>
        <taxon>Noelaerhabdaceae</taxon>
        <taxon>Emiliania</taxon>
    </lineage>
</organism>
<feature type="region of interest" description="Disordered" evidence="1">
    <location>
        <begin position="38"/>
        <end position="98"/>
    </location>
</feature>
<dbReference type="Proteomes" id="UP000013827">
    <property type="component" value="Unassembled WGS sequence"/>
</dbReference>
<dbReference type="KEGG" id="ehx:EMIHUDRAFT_236760"/>
<feature type="compositionally biased region" description="Basic and acidic residues" evidence="1">
    <location>
        <begin position="41"/>
        <end position="51"/>
    </location>
</feature>
<dbReference type="HOGENOM" id="CLU_1900157_0_0_1"/>
<dbReference type="GeneID" id="17271832"/>
<dbReference type="AlphaFoldDB" id="A0A0D3JS01"/>
<name>A0A0D3JS01_EMIH1</name>
<evidence type="ECO:0000313" key="3">
    <source>
        <dbReference type="Proteomes" id="UP000013827"/>
    </source>
</evidence>
<evidence type="ECO:0000256" key="1">
    <source>
        <dbReference type="SAM" id="MobiDB-lite"/>
    </source>
</evidence>
<reference evidence="2" key="2">
    <citation type="submission" date="2024-10" db="UniProtKB">
        <authorList>
            <consortium name="EnsemblProtists"/>
        </authorList>
    </citation>
    <scope>IDENTIFICATION</scope>
</reference>